<dbReference type="Gene3D" id="2.80.10.50">
    <property type="match status" value="2"/>
</dbReference>
<evidence type="ECO:0000313" key="3">
    <source>
        <dbReference type="EMBL" id="MBB3725747.1"/>
    </source>
</evidence>
<organism evidence="3 4">
    <name type="scientific">Nonomuraea dietziae</name>
    <dbReference type="NCBI Taxonomy" id="65515"/>
    <lineage>
        <taxon>Bacteria</taxon>
        <taxon>Bacillati</taxon>
        <taxon>Actinomycetota</taxon>
        <taxon>Actinomycetes</taxon>
        <taxon>Streptosporangiales</taxon>
        <taxon>Streptosporangiaceae</taxon>
        <taxon>Nonomuraea</taxon>
    </lineage>
</organism>
<feature type="chain" id="PRO_5030764367" description="Ricin B lectin domain-containing protein" evidence="1">
    <location>
        <begin position="27"/>
        <end position="176"/>
    </location>
</feature>
<evidence type="ECO:0000259" key="2">
    <source>
        <dbReference type="SMART" id="SM00458"/>
    </source>
</evidence>
<dbReference type="GeneID" id="95388157"/>
<dbReference type="SMART" id="SM00458">
    <property type="entry name" value="RICIN"/>
    <property type="match status" value="1"/>
</dbReference>
<comment type="caution">
    <text evidence="3">The sequence shown here is derived from an EMBL/GenBank/DDBJ whole genome shotgun (WGS) entry which is preliminary data.</text>
</comment>
<accession>A0A7W5VDK5</accession>
<evidence type="ECO:0000256" key="1">
    <source>
        <dbReference type="SAM" id="SignalP"/>
    </source>
</evidence>
<protein>
    <recommendedName>
        <fullName evidence="2">Ricin B lectin domain-containing protein</fullName>
    </recommendedName>
</protein>
<dbReference type="CDD" id="cd00161">
    <property type="entry name" value="beta-trefoil_Ricin-like"/>
    <property type="match status" value="1"/>
</dbReference>
<gene>
    <name evidence="3" type="ORF">FHR33_001607</name>
</gene>
<reference evidence="3 4" key="1">
    <citation type="submission" date="2020-08" db="EMBL/GenBank/DDBJ databases">
        <title>Sequencing the genomes of 1000 actinobacteria strains.</title>
        <authorList>
            <person name="Klenk H.-P."/>
        </authorList>
    </citation>
    <scope>NUCLEOTIDE SEQUENCE [LARGE SCALE GENOMIC DNA]</scope>
    <source>
        <strain evidence="3 4">DSM 44320</strain>
    </source>
</reference>
<dbReference type="AlphaFoldDB" id="A0A7W5VDK5"/>
<dbReference type="EMBL" id="JACIBV010000001">
    <property type="protein sequence ID" value="MBB3725747.1"/>
    <property type="molecule type" value="Genomic_DNA"/>
</dbReference>
<dbReference type="InterPro" id="IPR035992">
    <property type="entry name" value="Ricin_B-like_lectins"/>
</dbReference>
<dbReference type="Pfam" id="PF14200">
    <property type="entry name" value="RicinB_lectin_2"/>
    <property type="match status" value="2"/>
</dbReference>
<keyword evidence="4" id="KW-1185">Reference proteome</keyword>
<sequence length="176" mass="19079">MRSSKRAAAVLSAAALLFLPAPPAAASTTFTFSNLHSGKCLEVAYASTANLADVGQYTCHSLNNQKWYIQSAGGGRQTLVNVNSGKCLDVLDWSTADFATVTQDTCDGGANQKWELVQVEIGPGQPSNRMMLRNQNSGKCLEILNYSTADFGEAVQYSCYEGANQVWASPQWWWPT</sequence>
<proteinExistence type="predicted"/>
<dbReference type="PROSITE" id="PS50231">
    <property type="entry name" value="RICIN_B_LECTIN"/>
    <property type="match status" value="1"/>
</dbReference>
<dbReference type="SUPFAM" id="SSF50370">
    <property type="entry name" value="Ricin B-like lectins"/>
    <property type="match status" value="1"/>
</dbReference>
<dbReference type="InterPro" id="IPR000772">
    <property type="entry name" value="Ricin_B_lectin"/>
</dbReference>
<dbReference type="Proteomes" id="UP000579945">
    <property type="component" value="Unassembled WGS sequence"/>
</dbReference>
<dbReference type="RefSeq" id="WP_183645313.1">
    <property type="nucleotide sequence ID" value="NZ_JACIBV010000001.1"/>
</dbReference>
<name>A0A7W5VDK5_9ACTN</name>
<evidence type="ECO:0000313" key="4">
    <source>
        <dbReference type="Proteomes" id="UP000579945"/>
    </source>
</evidence>
<feature type="signal peptide" evidence="1">
    <location>
        <begin position="1"/>
        <end position="26"/>
    </location>
</feature>
<feature type="domain" description="Ricin B lectin" evidence="2">
    <location>
        <begin position="27"/>
        <end position="170"/>
    </location>
</feature>
<keyword evidence="1" id="KW-0732">Signal</keyword>